<proteinExistence type="predicted"/>
<evidence type="ECO:0000313" key="1">
    <source>
        <dbReference type="EMBL" id="CAL5971315.1"/>
    </source>
</evidence>
<sequence length="819" mass="94803">MDNWVNTLLQAYRDKISLASIQRYGVCKSAILSGEYLSAANVSVVPEGSLQLIQQSLQQRPLQVNSESFRIEKLDSQFLFLSNPANKFIQRVLVVSDLQTIIIIGANTFQKIEGLIEVGEILSEMLKINKRVTAAQFQRESEKPPPKLKTTSYMEFDFASQEQFVFKFKVFQKVSLEQLVEPEVLSETYGSLGINDLQMISPLQPLDAVLTVFTIIDSDSPRRLQTAFELYELQNSFSNISFVLSFKKMTLLELKRLIQDAPFLSRMNLVVDIGSAENFSRFDENVYLTFSEDEEKLFVNQNELLQYLQLKSEYMPTTSEDKISYKKLMSGNKLVVNGVANHLVNETRDFVEQKRYAVFYFANRIDNLNYLLSEIVQLQQLNNDCYFAVALSQQQYQDYYYLKTRYPQLNELNTIVDKHGAGNVFIEEGHTHVVFYQQMDEESIINHLMELNELLSQQDVEMDRAKQLEGYADFVQKDNNVTFQGVDFLRIIDNENIDPDEDNQCEGKMKVQGHVALCLLRNTFDFDEQLYQFYQLTGKVNMNFMVCFVGTTDKEMREISQKLTILNEINLLKDSSKKGAEILHKSNAIIRFYLINKEGQIYNTADDVKILSQLLQNEFREKFYTQTEEGGFIDVTQPTHLTYEGRIYKYLNKHQQFNAKASNHLTLIFTRLPPVSKIANYDEFKVWLSKITEMEKNYPGNVCVLCLLGLNEEDVKQVNVATGCFKRVQMVLDNNTKIQRVWQKGGHISRGKLVMEVHTFDEELKPILNAEMKTTEKVFTVFEEAELYLHDADYRLTDTMPNVVDPIRKDATIKPKDLE</sequence>
<dbReference type="EMBL" id="CAXDID020000002">
    <property type="protein sequence ID" value="CAL5971315.1"/>
    <property type="molecule type" value="Genomic_DNA"/>
</dbReference>
<reference evidence="1 2" key="1">
    <citation type="submission" date="2024-07" db="EMBL/GenBank/DDBJ databases">
        <authorList>
            <person name="Akdeniz Z."/>
        </authorList>
    </citation>
    <scope>NUCLEOTIDE SEQUENCE [LARGE SCALE GENOMIC DNA]</scope>
</reference>
<comment type="caution">
    <text evidence="1">The sequence shown here is derived from an EMBL/GenBank/DDBJ whole genome shotgun (WGS) entry which is preliminary data.</text>
</comment>
<evidence type="ECO:0008006" key="3">
    <source>
        <dbReference type="Google" id="ProtNLM"/>
    </source>
</evidence>
<keyword evidence="2" id="KW-1185">Reference proteome</keyword>
<accession>A0ABP1GLB8</accession>
<evidence type="ECO:0000313" key="2">
    <source>
        <dbReference type="Proteomes" id="UP001642409"/>
    </source>
</evidence>
<protein>
    <recommendedName>
        <fullName evidence="3">VWFA domain-containing protein</fullName>
    </recommendedName>
</protein>
<gene>
    <name evidence="1" type="ORF">HINF_LOCUS1255</name>
</gene>
<name>A0ABP1GLB8_9EUKA</name>
<dbReference type="Proteomes" id="UP001642409">
    <property type="component" value="Unassembled WGS sequence"/>
</dbReference>
<organism evidence="1 2">
    <name type="scientific">Hexamita inflata</name>
    <dbReference type="NCBI Taxonomy" id="28002"/>
    <lineage>
        <taxon>Eukaryota</taxon>
        <taxon>Metamonada</taxon>
        <taxon>Diplomonadida</taxon>
        <taxon>Hexamitidae</taxon>
        <taxon>Hexamitinae</taxon>
        <taxon>Hexamita</taxon>
    </lineage>
</organism>